<dbReference type="EMBL" id="SDWJ01000001">
    <property type="protein sequence ID" value="MVZ97056.1"/>
    <property type="molecule type" value="Genomic_DNA"/>
</dbReference>
<evidence type="ECO:0000313" key="3">
    <source>
        <dbReference type="Proteomes" id="UP000471147"/>
    </source>
</evidence>
<feature type="domain" description="Gcp-like" evidence="1">
    <location>
        <begin position="32"/>
        <end position="126"/>
    </location>
</feature>
<dbReference type="InterPro" id="IPR000905">
    <property type="entry name" value="Gcp-like_dom"/>
</dbReference>
<keyword evidence="2" id="KW-0808">Transferase</keyword>
<dbReference type="InterPro" id="IPR022496">
    <property type="entry name" value="T6A_TsaB"/>
</dbReference>
<name>A0A6I4LYB4_9SPHN</name>
<dbReference type="AlphaFoldDB" id="A0A6I4LYB4"/>
<gene>
    <name evidence="2" type="primary">tsaB</name>
    <name evidence="2" type="ORF">EUU23_04975</name>
</gene>
<dbReference type="OrthoDB" id="9809995at2"/>
<comment type="caution">
    <text evidence="2">The sequence shown here is derived from an EMBL/GenBank/DDBJ whole genome shotgun (WGS) entry which is preliminary data.</text>
</comment>
<dbReference type="RefSeq" id="WP_160352973.1">
    <property type="nucleotide sequence ID" value="NZ_SDWJ01000001.1"/>
</dbReference>
<dbReference type="GO" id="GO:0002949">
    <property type="term" value="P:tRNA threonylcarbamoyladenosine modification"/>
    <property type="evidence" value="ECO:0007669"/>
    <property type="project" value="InterPro"/>
</dbReference>
<evidence type="ECO:0000313" key="2">
    <source>
        <dbReference type="EMBL" id="MVZ97056.1"/>
    </source>
</evidence>
<reference evidence="2 3" key="1">
    <citation type="submission" date="2019-01" db="EMBL/GenBank/DDBJ databases">
        <title>Sphingorhabdus lacus sp.nov., isolated from an oligotrophic freshwater lake.</title>
        <authorList>
            <person name="Park M."/>
        </authorList>
    </citation>
    <scope>NUCLEOTIDE SEQUENCE [LARGE SCALE GENOMIC DNA]</scope>
    <source>
        <strain evidence="2 3">IMCC26285</strain>
    </source>
</reference>
<evidence type="ECO:0000259" key="1">
    <source>
        <dbReference type="Pfam" id="PF00814"/>
    </source>
</evidence>
<dbReference type="Gene3D" id="3.30.420.40">
    <property type="match status" value="2"/>
</dbReference>
<dbReference type="SUPFAM" id="SSF53067">
    <property type="entry name" value="Actin-like ATPase domain"/>
    <property type="match status" value="1"/>
</dbReference>
<sequence length="202" mass="21191">MRTLVIDTATKACSVALFHGQSLLAASYDVIGRGHAEHLLPLIAALPERGRADQIMVDVGPGSFTGIRIGVAAAKALGLAWEVPVNGYGCLSLVAAMALEKCPDATAVDIVMTGGHGEYFFGSFNATASSISPTISIKPDAISAKSRAPLISGDFDPKILGKSWIDLLPDAKKWHLITDLPMLMPTPVYGRAPDAKPLMVPA</sequence>
<proteinExistence type="predicted"/>
<dbReference type="Proteomes" id="UP000471147">
    <property type="component" value="Unassembled WGS sequence"/>
</dbReference>
<organism evidence="2 3">
    <name type="scientific">Sphingorhabdus profundilacus</name>
    <dbReference type="NCBI Taxonomy" id="2509718"/>
    <lineage>
        <taxon>Bacteria</taxon>
        <taxon>Pseudomonadati</taxon>
        <taxon>Pseudomonadota</taxon>
        <taxon>Alphaproteobacteria</taxon>
        <taxon>Sphingomonadales</taxon>
        <taxon>Sphingomonadaceae</taxon>
        <taxon>Sphingorhabdus</taxon>
    </lineage>
</organism>
<dbReference type="InterPro" id="IPR043129">
    <property type="entry name" value="ATPase_NBD"/>
</dbReference>
<accession>A0A6I4LYB4</accession>
<dbReference type="Pfam" id="PF00814">
    <property type="entry name" value="TsaD"/>
    <property type="match status" value="1"/>
</dbReference>
<protein>
    <submittedName>
        <fullName evidence="2">tRNA (Adenosine(37)-N6)-threonylcarbamoyltransferase complex dimerization subunit type 1 TsaB</fullName>
    </submittedName>
</protein>
<dbReference type="NCBIfam" id="TIGR03725">
    <property type="entry name" value="T6A_YeaZ"/>
    <property type="match status" value="1"/>
</dbReference>
<keyword evidence="3" id="KW-1185">Reference proteome</keyword>
<dbReference type="GO" id="GO:0016740">
    <property type="term" value="F:transferase activity"/>
    <property type="evidence" value="ECO:0007669"/>
    <property type="project" value="UniProtKB-KW"/>
</dbReference>